<organism evidence="2 3">
    <name type="scientific">Aphis craccivora</name>
    <name type="common">Cowpea aphid</name>
    <dbReference type="NCBI Taxonomy" id="307492"/>
    <lineage>
        <taxon>Eukaryota</taxon>
        <taxon>Metazoa</taxon>
        <taxon>Ecdysozoa</taxon>
        <taxon>Arthropoda</taxon>
        <taxon>Hexapoda</taxon>
        <taxon>Insecta</taxon>
        <taxon>Pterygota</taxon>
        <taxon>Neoptera</taxon>
        <taxon>Paraneoptera</taxon>
        <taxon>Hemiptera</taxon>
        <taxon>Sternorrhyncha</taxon>
        <taxon>Aphidomorpha</taxon>
        <taxon>Aphidoidea</taxon>
        <taxon>Aphididae</taxon>
        <taxon>Aphidini</taxon>
        <taxon>Aphis</taxon>
        <taxon>Aphis</taxon>
    </lineage>
</organism>
<dbReference type="Pfam" id="PF08397">
    <property type="entry name" value="IMD"/>
    <property type="match status" value="1"/>
</dbReference>
<dbReference type="InterPro" id="IPR030127">
    <property type="entry name" value="MTSS1/MTSS2"/>
</dbReference>
<dbReference type="PANTHER" id="PTHR15708">
    <property type="entry name" value="ACTIN BUNDLING/MISSING IN METASTASIS-RELATED"/>
    <property type="match status" value="1"/>
</dbReference>
<dbReference type="PROSITE" id="PS51338">
    <property type="entry name" value="IMD"/>
    <property type="match status" value="1"/>
</dbReference>
<name>A0A6G0ZC79_APHCR</name>
<feature type="domain" description="IMD" evidence="1">
    <location>
        <begin position="1"/>
        <end position="108"/>
    </location>
</feature>
<dbReference type="EMBL" id="VUJU01000792">
    <property type="protein sequence ID" value="KAF0768328.1"/>
    <property type="molecule type" value="Genomic_DNA"/>
</dbReference>
<proteinExistence type="predicted"/>
<dbReference type="GO" id="GO:0030031">
    <property type="term" value="P:cell projection assembly"/>
    <property type="evidence" value="ECO:0007669"/>
    <property type="project" value="TreeGrafter"/>
</dbReference>
<comment type="caution">
    <text evidence="2">The sequence shown here is derived from an EMBL/GenBank/DDBJ whole genome shotgun (WGS) entry which is preliminary data.</text>
</comment>
<sequence>MNNGTPMWEDFMAKATKLHTCLRATIHAIGAYLDAFQKIADAATNARGATKEIGTALTRMCLRHRAVEARMKTFSSAIMDCLVVPLQEKLEDWKKTIVNLDKEHAKGK</sequence>
<protein>
    <submittedName>
        <fullName evidence="2">MTSS1-like protein isoform X2</fullName>
    </submittedName>
</protein>
<dbReference type="Gene3D" id="1.20.1270.60">
    <property type="entry name" value="Arfaptin homology (AH) domain/BAR domain"/>
    <property type="match status" value="1"/>
</dbReference>
<keyword evidence="3" id="KW-1185">Reference proteome</keyword>
<dbReference type="InterPro" id="IPR013606">
    <property type="entry name" value="I-BAR_dom"/>
</dbReference>
<dbReference type="SUPFAM" id="SSF103657">
    <property type="entry name" value="BAR/IMD domain-like"/>
    <property type="match status" value="1"/>
</dbReference>
<reference evidence="2 3" key="1">
    <citation type="submission" date="2019-08" db="EMBL/GenBank/DDBJ databases">
        <title>Whole genome of Aphis craccivora.</title>
        <authorList>
            <person name="Voronova N.V."/>
            <person name="Shulinski R.S."/>
            <person name="Bandarenka Y.V."/>
            <person name="Zhorov D.G."/>
            <person name="Warner D."/>
        </authorList>
    </citation>
    <scope>NUCLEOTIDE SEQUENCE [LARGE SCALE GENOMIC DNA]</scope>
    <source>
        <strain evidence="2">180601</strain>
        <tissue evidence="2">Whole Body</tissue>
    </source>
</reference>
<dbReference type="OrthoDB" id="10061327at2759"/>
<accession>A0A6G0ZC79</accession>
<dbReference type="InterPro" id="IPR027267">
    <property type="entry name" value="AH/BAR_dom_sf"/>
</dbReference>
<evidence type="ECO:0000259" key="1">
    <source>
        <dbReference type="PROSITE" id="PS51338"/>
    </source>
</evidence>
<dbReference type="GO" id="GO:0007009">
    <property type="term" value="P:plasma membrane organization"/>
    <property type="evidence" value="ECO:0007669"/>
    <property type="project" value="InterPro"/>
</dbReference>
<dbReference type="Proteomes" id="UP000478052">
    <property type="component" value="Unassembled WGS sequence"/>
</dbReference>
<dbReference type="GO" id="GO:0005543">
    <property type="term" value="F:phospholipid binding"/>
    <property type="evidence" value="ECO:0007669"/>
    <property type="project" value="TreeGrafter"/>
</dbReference>
<dbReference type="PANTHER" id="PTHR15708:SF4">
    <property type="entry name" value="FI21477P1-RELATED"/>
    <property type="match status" value="1"/>
</dbReference>
<dbReference type="GO" id="GO:0015629">
    <property type="term" value="C:actin cytoskeleton"/>
    <property type="evidence" value="ECO:0007669"/>
    <property type="project" value="TreeGrafter"/>
</dbReference>
<dbReference type="GO" id="GO:0009898">
    <property type="term" value="C:cytoplasmic side of plasma membrane"/>
    <property type="evidence" value="ECO:0007669"/>
    <property type="project" value="TreeGrafter"/>
</dbReference>
<dbReference type="AlphaFoldDB" id="A0A6G0ZC79"/>
<evidence type="ECO:0000313" key="2">
    <source>
        <dbReference type="EMBL" id="KAF0768328.1"/>
    </source>
</evidence>
<dbReference type="GO" id="GO:0003779">
    <property type="term" value="F:actin binding"/>
    <property type="evidence" value="ECO:0007669"/>
    <property type="project" value="InterPro"/>
</dbReference>
<evidence type="ECO:0000313" key="3">
    <source>
        <dbReference type="Proteomes" id="UP000478052"/>
    </source>
</evidence>
<gene>
    <name evidence="2" type="ORF">FWK35_00004224</name>
</gene>